<keyword evidence="3 7" id="KW-0489">Methyltransferase</keyword>
<sequence length="373" mass="42017">MSLIMNICILTSTAGYYMNKDMFGTQGDFTTSPEVSQMFGELLAIWFINEWTKCGKPTPLQIVELGPGRGTLMSDVLRVFSKLNLIEPSKLSVSLVEISPHLSQVQEKKLCNSRTQPIDETDTSNRHYKEAQTLYGSPVRWYRNLSDVPRSFSLFLAHEFFDALPVHKLVINEQGCHEVLVDLNPDECTLRYVLSRNRTPASIYIQKDDPRKSLEISPQSIVIVQEMAARINQDGGIGMIVDYGHEGEKCDTFRAFKNHKLHDPLLEPGTADLTADVDFSALKWAARNPARSGKSNLIYGTVDQRTFLTKMGIDLRLEKLIAASQSESIKRDLKSAHQMLTDPNEMGGKFKIMTLFPVGMEKILARYPPHGFS</sequence>
<comment type="function">
    <text evidence="7">Arginine methyltransferase involved in the assembly or stability of mitochondrial NADH:ubiquinone oxidoreductase complex (complex I).</text>
</comment>
<evidence type="ECO:0000256" key="1">
    <source>
        <dbReference type="ARBA" id="ARBA00004173"/>
    </source>
</evidence>
<gene>
    <name evidence="8" type="primary">EOG090X06OK</name>
</gene>
<dbReference type="AlphaFoldDB" id="A0A4Y7LR61"/>
<accession>A0A4Y7LR61</accession>
<evidence type="ECO:0000256" key="6">
    <source>
        <dbReference type="ARBA" id="ARBA00048612"/>
    </source>
</evidence>
<dbReference type="PANTHER" id="PTHR12049:SF7">
    <property type="entry name" value="PROTEIN ARGININE METHYLTRANSFERASE NDUFAF7, MITOCHONDRIAL"/>
    <property type="match status" value="1"/>
</dbReference>
<comment type="similarity">
    <text evidence="2 7">Belongs to the NDUFAF7 family.</text>
</comment>
<dbReference type="GO" id="GO:0035243">
    <property type="term" value="F:protein-arginine omega-N symmetric methyltransferase activity"/>
    <property type="evidence" value="ECO:0007669"/>
    <property type="project" value="UniProtKB-EC"/>
</dbReference>
<keyword evidence="5 7" id="KW-0496">Mitochondrion</keyword>
<dbReference type="EMBL" id="LR000194">
    <property type="protein sequence ID" value="SVE69813.1"/>
    <property type="molecule type" value="mRNA"/>
</dbReference>
<evidence type="ECO:0000256" key="4">
    <source>
        <dbReference type="ARBA" id="ARBA00022679"/>
    </source>
</evidence>
<comment type="subcellular location">
    <subcellularLocation>
        <location evidence="1 7">Mitochondrion</location>
    </subcellularLocation>
</comment>
<proteinExistence type="evidence at transcript level"/>
<evidence type="ECO:0000256" key="3">
    <source>
        <dbReference type="ARBA" id="ARBA00022603"/>
    </source>
</evidence>
<evidence type="ECO:0000256" key="5">
    <source>
        <dbReference type="ARBA" id="ARBA00023128"/>
    </source>
</evidence>
<dbReference type="InterPro" id="IPR038375">
    <property type="entry name" value="NDUFAF7_sf"/>
</dbReference>
<dbReference type="InterPro" id="IPR003788">
    <property type="entry name" value="NDUFAF7"/>
</dbReference>
<dbReference type="GO" id="GO:0032259">
    <property type="term" value="P:methylation"/>
    <property type="evidence" value="ECO:0007669"/>
    <property type="project" value="UniProtKB-KW"/>
</dbReference>
<organism evidence="8">
    <name type="scientific">Eubosmina coregoni</name>
    <dbReference type="NCBI Taxonomy" id="186181"/>
    <lineage>
        <taxon>Eukaryota</taxon>
        <taxon>Metazoa</taxon>
        <taxon>Ecdysozoa</taxon>
        <taxon>Arthropoda</taxon>
        <taxon>Crustacea</taxon>
        <taxon>Branchiopoda</taxon>
        <taxon>Diplostraca</taxon>
        <taxon>Cladocera</taxon>
        <taxon>Anomopoda</taxon>
        <taxon>Bosminidae</taxon>
        <taxon>Eubosmina</taxon>
    </lineage>
</organism>
<dbReference type="Gene3D" id="3.40.50.12710">
    <property type="match status" value="1"/>
</dbReference>
<evidence type="ECO:0000313" key="8">
    <source>
        <dbReference type="EMBL" id="SVE69813.1"/>
    </source>
</evidence>
<protein>
    <recommendedName>
        <fullName evidence="7">Protein arginine methyltransferase NDUFAF7</fullName>
        <ecNumber evidence="7">2.1.1.320</ecNumber>
    </recommendedName>
</protein>
<reference evidence="8" key="1">
    <citation type="submission" date="2018-08" db="EMBL/GenBank/DDBJ databases">
        <authorList>
            <person name="Cornetti L."/>
        </authorList>
    </citation>
    <scope>NUCLEOTIDE SEQUENCE</scope>
    <source>
        <strain evidence="8">FI-BAL1-1</strain>
    </source>
</reference>
<keyword evidence="4 7" id="KW-0808">Transferase</keyword>
<dbReference type="GO" id="GO:0005739">
    <property type="term" value="C:mitochondrion"/>
    <property type="evidence" value="ECO:0007669"/>
    <property type="project" value="UniProtKB-SubCell"/>
</dbReference>
<dbReference type="Pfam" id="PF02636">
    <property type="entry name" value="Methyltransf_28"/>
    <property type="match status" value="1"/>
</dbReference>
<dbReference type="SUPFAM" id="SSF53335">
    <property type="entry name" value="S-adenosyl-L-methionine-dependent methyltransferases"/>
    <property type="match status" value="1"/>
</dbReference>
<evidence type="ECO:0000256" key="2">
    <source>
        <dbReference type="ARBA" id="ARBA00005891"/>
    </source>
</evidence>
<dbReference type="EC" id="2.1.1.320" evidence="7"/>
<dbReference type="PANTHER" id="PTHR12049">
    <property type="entry name" value="PROTEIN ARGININE METHYLTRANSFERASE NDUFAF7, MITOCHONDRIAL"/>
    <property type="match status" value="1"/>
</dbReference>
<evidence type="ECO:0000256" key="7">
    <source>
        <dbReference type="RuleBase" id="RU364114"/>
    </source>
</evidence>
<name>A0A4Y7LR61_9CRUS</name>
<dbReference type="GO" id="GO:0032981">
    <property type="term" value="P:mitochondrial respiratory chain complex I assembly"/>
    <property type="evidence" value="ECO:0007669"/>
    <property type="project" value="TreeGrafter"/>
</dbReference>
<comment type="catalytic activity">
    <reaction evidence="6 7">
        <text>L-arginyl-[protein] + 2 S-adenosyl-L-methionine = N(omega),N(omega)'-dimethyl-L-arginyl-[protein] + 2 S-adenosyl-L-homocysteine + 2 H(+)</text>
        <dbReference type="Rhea" id="RHEA:48108"/>
        <dbReference type="Rhea" id="RHEA-COMP:10532"/>
        <dbReference type="Rhea" id="RHEA-COMP:11992"/>
        <dbReference type="ChEBI" id="CHEBI:15378"/>
        <dbReference type="ChEBI" id="CHEBI:29965"/>
        <dbReference type="ChEBI" id="CHEBI:57856"/>
        <dbReference type="ChEBI" id="CHEBI:59789"/>
        <dbReference type="ChEBI" id="CHEBI:88221"/>
        <dbReference type="EC" id="2.1.1.320"/>
    </reaction>
</comment>
<dbReference type="InterPro" id="IPR029063">
    <property type="entry name" value="SAM-dependent_MTases_sf"/>
</dbReference>